<dbReference type="Gene3D" id="1.20.930.10">
    <property type="entry name" value="Conserved domain common to transcription factors TFIIS, elongin A, CRSP70"/>
    <property type="match status" value="1"/>
</dbReference>
<gene>
    <name evidence="5" type="primary">IWS1</name>
    <name evidence="5" type="ORF">CR513_28819</name>
</gene>
<evidence type="ECO:0000256" key="1">
    <source>
        <dbReference type="PROSITE-ProRule" id="PRU00649"/>
    </source>
</evidence>
<dbReference type="PANTHER" id="PTHR47350">
    <property type="entry name" value="PROTEIN IWS1 HOMOLOG 1"/>
    <property type="match status" value="1"/>
</dbReference>
<dbReference type="InterPro" id="IPR044204">
    <property type="entry name" value="IWS1/2"/>
</dbReference>
<accession>A0A371GG11</accession>
<dbReference type="SUPFAM" id="SSF47676">
    <property type="entry name" value="Conserved domain common to transcription factors TFIIS, elongin A, CRSP70"/>
    <property type="match status" value="1"/>
</dbReference>
<sequence length="502" mass="56994">MGYEDDQYRDEDGEPLMDFYNVQSDREPSPQAHHLDDFEEDVDDWRGRDRSQTPVFDTDPGRSKPRKRLIKKSDAGKRSVAPELEDEEEGYVPARSDDGEGRKRKRGKERGSGKKEKRLKGGKKRFGSDGGKGGSKFGGSKKGFGGKAGKDHDGEVKEMWDTIAGGDSEDDHEGDRNVDDDNFIDDTGVEPAYYGSDEPRCPGDAPQAEEGEEDDEIKDLFKIGKKKKKNERNPAEIALSIENVMAELEVTAEEDADLNRQGKPAINKLKKLTLLTEVLSKKQLQLEFLDHGVLTLLKNWLEPLPDGSLPNINIRMEILRILNDFPIDLEQYDRREQLKKSGLGKVIMFLSKSDEEINVNRKLAKELVDKWSRPIFNKSTRFEDMRNVEDDRVPFRRSLVKKLANKAAGIGSRDSDLDLEISQPRAGQSSSRQFTLRPEATPLDFVIRPQSKIDPEEVRARVKQAAQDQQQRMKMNKKLQQLRAQKKKQLQATKLSVEGRGM</sequence>
<name>A0A371GG11_MUCPR</name>
<feature type="compositionally biased region" description="Basic and acidic residues" evidence="3">
    <location>
        <begin position="148"/>
        <end position="160"/>
    </location>
</feature>
<proteinExistence type="predicted"/>
<feature type="non-terminal residue" evidence="5">
    <location>
        <position position="1"/>
    </location>
</feature>
<evidence type="ECO:0000259" key="4">
    <source>
        <dbReference type="PROSITE" id="PS51319"/>
    </source>
</evidence>
<dbReference type="GO" id="GO:0032784">
    <property type="term" value="P:regulation of DNA-templated transcription elongation"/>
    <property type="evidence" value="ECO:0007669"/>
    <property type="project" value="InterPro"/>
</dbReference>
<dbReference type="OrthoDB" id="21124at2759"/>
<dbReference type="Proteomes" id="UP000257109">
    <property type="component" value="Unassembled WGS sequence"/>
</dbReference>
<dbReference type="PANTHER" id="PTHR47350:SF4">
    <property type="entry name" value="PROTEIN IWS1 HOMOLOG 1"/>
    <property type="match status" value="1"/>
</dbReference>
<feature type="non-terminal residue" evidence="5">
    <location>
        <position position="502"/>
    </location>
</feature>
<dbReference type="GO" id="GO:0009742">
    <property type="term" value="P:brassinosteroid mediated signaling pathway"/>
    <property type="evidence" value="ECO:0007669"/>
    <property type="project" value="InterPro"/>
</dbReference>
<dbReference type="STRING" id="157652.A0A371GG11"/>
<comment type="caution">
    <text evidence="5">The sequence shown here is derived from an EMBL/GenBank/DDBJ whole genome shotgun (WGS) entry which is preliminary data.</text>
</comment>
<evidence type="ECO:0000313" key="5">
    <source>
        <dbReference type="EMBL" id="RDX89456.1"/>
    </source>
</evidence>
<evidence type="ECO:0000256" key="2">
    <source>
        <dbReference type="SAM" id="Coils"/>
    </source>
</evidence>
<feature type="region of interest" description="Disordered" evidence="3">
    <location>
        <begin position="1"/>
        <end position="215"/>
    </location>
</feature>
<feature type="domain" description="TFIIS N-terminal" evidence="4">
    <location>
        <begin position="295"/>
        <end position="378"/>
    </location>
</feature>
<feature type="compositionally biased region" description="Gly residues" evidence="3">
    <location>
        <begin position="128"/>
        <end position="147"/>
    </location>
</feature>
<feature type="compositionally biased region" description="Acidic residues" evidence="3">
    <location>
        <begin position="1"/>
        <end position="15"/>
    </location>
</feature>
<protein>
    <submittedName>
        <fullName evidence="5">Protein IWS1-like 1</fullName>
    </submittedName>
</protein>
<evidence type="ECO:0000313" key="6">
    <source>
        <dbReference type="Proteomes" id="UP000257109"/>
    </source>
</evidence>
<dbReference type="InterPro" id="IPR035441">
    <property type="entry name" value="TFIIS/LEDGF_dom_sf"/>
</dbReference>
<comment type="subcellular location">
    <subcellularLocation>
        <location evidence="1">Nucleus</location>
    </subcellularLocation>
</comment>
<keyword evidence="1" id="KW-0539">Nucleus</keyword>
<feature type="compositionally biased region" description="Basic residues" evidence="3">
    <location>
        <begin position="115"/>
        <end position="125"/>
    </location>
</feature>
<feature type="coiled-coil region" evidence="2">
    <location>
        <begin position="465"/>
        <end position="496"/>
    </location>
</feature>
<dbReference type="AlphaFoldDB" id="A0A371GG11"/>
<keyword evidence="2" id="KW-0175">Coiled coil</keyword>
<organism evidence="5 6">
    <name type="scientific">Mucuna pruriens</name>
    <name type="common">Velvet bean</name>
    <name type="synonym">Dolichos pruriens</name>
    <dbReference type="NCBI Taxonomy" id="157652"/>
    <lineage>
        <taxon>Eukaryota</taxon>
        <taxon>Viridiplantae</taxon>
        <taxon>Streptophyta</taxon>
        <taxon>Embryophyta</taxon>
        <taxon>Tracheophyta</taxon>
        <taxon>Spermatophyta</taxon>
        <taxon>Magnoliopsida</taxon>
        <taxon>eudicotyledons</taxon>
        <taxon>Gunneridae</taxon>
        <taxon>Pentapetalae</taxon>
        <taxon>rosids</taxon>
        <taxon>fabids</taxon>
        <taxon>Fabales</taxon>
        <taxon>Fabaceae</taxon>
        <taxon>Papilionoideae</taxon>
        <taxon>50 kb inversion clade</taxon>
        <taxon>NPAAA clade</taxon>
        <taxon>indigoferoid/millettioid clade</taxon>
        <taxon>Phaseoleae</taxon>
        <taxon>Mucuna</taxon>
    </lineage>
</organism>
<reference evidence="5" key="1">
    <citation type="submission" date="2018-05" db="EMBL/GenBank/DDBJ databases">
        <title>Draft genome of Mucuna pruriens seed.</title>
        <authorList>
            <person name="Nnadi N.E."/>
            <person name="Vos R."/>
            <person name="Hasami M.H."/>
            <person name="Devisetty U.K."/>
            <person name="Aguiy J.C."/>
        </authorList>
    </citation>
    <scope>NUCLEOTIDE SEQUENCE [LARGE SCALE GENOMIC DNA]</scope>
    <source>
        <strain evidence="5">JCA_2017</strain>
    </source>
</reference>
<dbReference type="PROSITE" id="PS51319">
    <property type="entry name" value="TFIIS_N"/>
    <property type="match status" value="1"/>
</dbReference>
<feature type="compositionally biased region" description="Basic and acidic residues" evidence="3">
    <location>
        <begin position="24"/>
        <end position="36"/>
    </location>
</feature>
<dbReference type="Pfam" id="PF08711">
    <property type="entry name" value="Med26"/>
    <property type="match status" value="1"/>
</dbReference>
<dbReference type="InterPro" id="IPR017923">
    <property type="entry name" value="TFIIS_N"/>
</dbReference>
<keyword evidence="6" id="KW-1185">Reference proteome</keyword>
<evidence type="ECO:0000256" key="3">
    <source>
        <dbReference type="SAM" id="MobiDB-lite"/>
    </source>
</evidence>
<dbReference type="EMBL" id="QJKJ01005666">
    <property type="protein sequence ID" value="RDX89456.1"/>
    <property type="molecule type" value="Genomic_DNA"/>
</dbReference>
<dbReference type="GO" id="GO:0005634">
    <property type="term" value="C:nucleus"/>
    <property type="evidence" value="ECO:0007669"/>
    <property type="project" value="UniProtKB-SubCell"/>
</dbReference>